<reference evidence="3 4" key="1">
    <citation type="submission" date="2021-03" db="EMBL/GenBank/DDBJ databases">
        <title>Genomic Encyclopedia of Type Strains, Phase IV (KMG-IV): sequencing the most valuable type-strain genomes for metagenomic binning, comparative biology and taxonomic classification.</title>
        <authorList>
            <person name="Goeker M."/>
        </authorList>
    </citation>
    <scope>NUCLEOTIDE SEQUENCE [LARGE SCALE GENOMIC DNA]</scope>
    <source>
        <strain evidence="3 4">DSM 27138</strain>
    </source>
</reference>
<evidence type="ECO:0000313" key="3">
    <source>
        <dbReference type="EMBL" id="MBP2019317.1"/>
    </source>
</evidence>
<organism evidence="3 4">
    <name type="scientific">Symbiobacterium terraclitae</name>
    <dbReference type="NCBI Taxonomy" id="557451"/>
    <lineage>
        <taxon>Bacteria</taxon>
        <taxon>Bacillati</taxon>
        <taxon>Bacillota</taxon>
        <taxon>Clostridia</taxon>
        <taxon>Eubacteriales</taxon>
        <taxon>Symbiobacteriaceae</taxon>
        <taxon>Symbiobacterium</taxon>
    </lineage>
</organism>
<dbReference type="InterPro" id="IPR007685">
    <property type="entry name" value="RelA_SpoT"/>
</dbReference>
<keyword evidence="4" id="KW-1185">Reference proteome</keyword>
<dbReference type="Proteomes" id="UP001519289">
    <property type="component" value="Unassembled WGS sequence"/>
</dbReference>
<dbReference type="SMART" id="SM00954">
    <property type="entry name" value="RelA_SpoT"/>
    <property type="match status" value="1"/>
</dbReference>
<dbReference type="EMBL" id="JAGGLG010000026">
    <property type="protein sequence ID" value="MBP2019317.1"/>
    <property type="molecule type" value="Genomic_DNA"/>
</dbReference>
<evidence type="ECO:0000259" key="2">
    <source>
        <dbReference type="SMART" id="SM00954"/>
    </source>
</evidence>
<dbReference type="RefSeq" id="WP_209467432.1">
    <property type="nucleotide sequence ID" value="NZ_JAGGLG010000026.1"/>
</dbReference>
<dbReference type="SUPFAM" id="SSF81301">
    <property type="entry name" value="Nucleotidyltransferase"/>
    <property type="match status" value="1"/>
</dbReference>
<name>A0ABS4JUV4_9FIRM</name>
<dbReference type="PANTHER" id="PTHR41773">
    <property type="entry name" value="GTP PYROPHOSPHATASE-RELATED"/>
    <property type="match status" value="1"/>
</dbReference>
<proteinExistence type="predicted"/>
<evidence type="ECO:0000256" key="1">
    <source>
        <dbReference type="ARBA" id="ARBA00004976"/>
    </source>
</evidence>
<evidence type="ECO:0000313" key="4">
    <source>
        <dbReference type="Proteomes" id="UP001519289"/>
    </source>
</evidence>
<comment type="caution">
    <text evidence="3">The sequence shown here is derived from an EMBL/GenBank/DDBJ whole genome shotgun (WGS) entry which is preliminary data.</text>
</comment>
<accession>A0ABS4JUV4</accession>
<feature type="domain" description="RelA/SpoT" evidence="2">
    <location>
        <begin position="5"/>
        <end position="103"/>
    </location>
</feature>
<sequence length="271" mass="31307">MPTFRDLSGVRVICLVLSQLRGIDRLIKDTFQLVSEEYQLDPTLGNEGGYPSVHYVVRLPMAYEWPRCNDIRDLVCEIQVRTVFMDAWTNVCHALSCKQPTDVPRALRRDFDALSGLFYIADTHFEMLFKAATNSRDQIDRDVREKNPFLDRELDVDSLTALLRVLYPGRWTRDCDADVDDLLQELSWAGYRTVGELKAVLDAGRDDFLEYERLYPPQTETLQFNSCGVVRMILQALDDNYVEVRRRRGLAVTSIRPMFEAIRAARQTKGQ</sequence>
<dbReference type="Gene3D" id="3.30.460.10">
    <property type="entry name" value="Beta Polymerase, domain 2"/>
    <property type="match status" value="1"/>
</dbReference>
<dbReference type="InterPro" id="IPR043519">
    <property type="entry name" value="NT_sf"/>
</dbReference>
<gene>
    <name evidence="3" type="ORF">J2Z79_002744</name>
</gene>
<dbReference type="PANTHER" id="PTHR41773:SF1">
    <property type="entry name" value="RELA_SPOT DOMAIN-CONTAINING PROTEIN"/>
    <property type="match status" value="1"/>
</dbReference>
<comment type="pathway">
    <text evidence="1">Purine metabolism; ppGpp biosynthesis; ppGpp from GTP: step 1/2.</text>
</comment>
<dbReference type="Pfam" id="PF04607">
    <property type="entry name" value="RelA_SpoT"/>
    <property type="match status" value="1"/>
</dbReference>
<protein>
    <recommendedName>
        <fullName evidence="2">RelA/SpoT domain-containing protein</fullName>
    </recommendedName>
</protein>
<dbReference type="CDD" id="cd05399">
    <property type="entry name" value="NT_Rel-Spo_like"/>
    <property type="match status" value="1"/>
</dbReference>